<name>A0ABR4FT78_9EURO</name>
<gene>
    <name evidence="5" type="ORF">BJX66DRAFT_312776</name>
</gene>
<keyword evidence="1" id="KW-0677">Repeat</keyword>
<evidence type="ECO:0000259" key="4">
    <source>
        <dbReference type="PROSITE" id="PS51212"/>
    </source>
</evidence>
<keyword evidence="6" id="KW-1185">Reference proteome</keyword>
<protein>
    <recommendedName>
        <fullName evidence="4">WSC domain-containing protein</fullName>
    </recommendedName>
</protein>
<feature type="domain" description="WSC" evidence="4">
    <location>
        <begin position="23"/>
        <end position="111"/>
    </location>
</feature>
<feature type="signal peptide" evidence="3">
    <location>
        <begin position="1"/>
        <end position="20"/>
    </location>
</feature>
<feature type="chain" id="PRO_5045130317" description="WSC domain-containing protein" evidence="3">
    <location>
        <begin position="21"/>
        <end position="208"/>
    </location>
</feature>
<accession>A0ABR4FT78</accession>
<organism evidence="5 6">
    <name type="scientific">Aspergillus keveii</name>
    <dbReference type="NCBI Taxonomy" id="714993"/>
    <lineage>
        <taxon>Eukaryota</taxon>
        <taxon>Fungi</taxon>
        <taxon>Dikarya</taxon>
        <taxon>Ascomycota</taxon>
        <taxon>Pezizomycotina</taxon>
        <taxon>Eurotiomycetes</taxon>
        <taxon>Eurotiomycetidae</taxon>
        <taxon>Eurotiales</taxon>
        <taxon>Aspergillaceae</taxon>
        <taxon>Aspergillus</taxon>
        <taxon>Aspergillus subgen. Nidulantes</taxon>
    </lineage>
</organism>
<comment type="caution">
    <text evidence="5">The sequence shown here is derived from an EMBL/GenBank/DDBJ whole genome shotgun (WGS) entry which is preliminary data.</text>
</comment>
<dbReference type="InterPro" id="IPR051589">
    <property type="entry name" value="Sialate-O-sulfotransferase"/>
</dbReference>
<evidence type="ECO:0000313" key="5">
    <source>
        <dbReference type="EMBL" id="KAL2786473.1"/>
    </source>
</evidence>
<sequence>MAPSTLLLSLLPLALSVAAASQASSSQGCFSNPGDLQNIGSYVFQSIGHCTNACTESGYRFVAVQGEDCWCGKSLPSIDDVISDDKCDTECPGYVGDVCGGEDAWSVYEIGELEPSAWLSSLTDSTTSTATRQSTITVSDSASESTTSTTSTSSTSSTSLITSTDSPEASTAAVASSSAILETTSSTSTSIEPTFTGNSANRRYSFLF</sequence>
<reference evidence="5 6" key="1">
    <citation type="submission" date="2024-07" db="EMBL/GenBank/DDBJ databases">
        <title>Section-level genome sequencing and comparative genomics of Aspergillus sections Usti and Cavernicolus.</title>
        <authorList>
            <consortium name="Lawrence Berkeley National Laboratory"/>
            <person name="Nybo J.L."/>
            <person name="Vesth T.C."/>
            <person name="Theobald S."/>
            <person name="Frisvad J.C."/>
            <person name="Larsen T.O."/>
            <person name="Kjaerboelling I."/>
            <person name="Rothschild-Mancinelli K."/>
            <person name="Lyhne E.K."/>
            <person name="Kogle M.E."/>
            <person name="Barry K."/>
            <person name="Clum A."/>
            <person name="Na H."/>
            <person name="Ledsgaard L."/>
            <person name="Lin J."/>
            <person name="Lipzen A."/>
            <person name="Kuo A."/>
            <person name="Riley R."/>
            <person name="Mondo S."/>
            <person name="Labutti K."/>
            <person name="Haridas S."/>
            <person name="Pangalinan J."/>
            <person name="Salamov A.A."/>
            <person name="Simmons B.A."/>
            <person name="Magnuson J.K."/>
            <person name="Chen J."/>
            <person name="Drula E."/>
            <person name="Henrissat B."/>
            <person name="Wiebenga A."/>
            <person name="Lubbers R.J."/>
            <person name="Gomes A.C."/>
            <person name="Makela M.R."/>
            <person name="Stajich J."/>
            <person name="Grigoriev I.V."/>
            <person name="Mortensen U.H."/>
            <person name="De Vries R.P."/>
            <person name="Baker S.E."/>
            <person name="Andersen M.R."/>
        </authorList>
    </citation>
    <scope>NUCLEOTIDE SEQUENCE [LARGE SCALE GENOMIC DNA]</scope>
    <source>
        <strain evidence="5 6">CBS 209.92</strain>
    </source>
</reference>
<evidence type="ECO:0000256" key="1">
    <source>
        <dbReference type="ARBA" id="ARBA00022737"/>
    </source>
</evidence>
<dbReference type="PROSITE" id="PS51212">
    <property type="entry name" value="WSC"/>
    <property type="match status" value="1"/>
</dbReference>
<dbReference type="InterPro" id="IPR002889">
    <property type="entry name" value="WSC_carb-bd"/>
</dbReference>
<dbReference type="SMART" id="SM00321">
    <property type="entry name" value="WSC"/>
    <property type="match status" value="1"/>
</dbReference>
<proteinExistence type="predicted"/>
<dbReference type="PANTHER" id="PTHR45964">
    <property type="entry name" value="WSCD FAMILY MEMBER CG9164"/>
    <property type="match status" value="1"/>
</dbReference>
<evidence type="ECO:0000256" key="3">
    <source>
        <dbReference type="SAM" id="SignalP"/>
    </source>
</evidence>
<dbReference type="PANTHER" id="PTHR45964:SF5">
    <property type="entry name" value="WSCD FAMILY MEMBER CG9164"/>
    <property type="match status" value="1"/>
</dbReference>
<dbReference type="EMBL" id="JBFTWV010000117">
    <property type="protein sequence ID" value="KAL2786473.1"/>
    <property type="molecule type" value="Genomic_DNA"/>
</dbReference>
<keyword evidence="3" id="KW-0732">Signal</keyword>
<evidence type="ECO:0000313" key="6">
    <source>
        <dbReference type="Proteomes" id="UP001610563"/>
    </source>
</evidence>
<evidence type="ECO:0000256" key="2">
    <source>
        <dbReference type="SAM" id="MobiDB-lite"/>
    </source>
</evidence>
<dbReference type="Proteomes" id="UP001610563">
    <property type="component" value="Unassembled WGS sequence"/>
</dbReference>
<dbReference type="Pfam" id="PF01822">
    <property type="entry name" value="WSC"/>
    <property type="match status" value="1"/>
</dbReference>
<feature type="region of interest" description="Disordered" evidence="2">
    <location>
        <begin position="130"/>
        <end position="168"/>
    </location>
</feature>